<feature type="compositionally biased region" description="Basic and acidic residues" evidence="11">
    <location>
        <begin position="137"/>
        <end position="152"/>
    </location>
</feature>
<evidence type="ECO:0000256" key="6">
    <source>
        <dbReference type="ARBA" id="ARBA00022679"/>
    </source>
</evidence>
<sequence length="453" mass="49044">MAIIEVKIPSPGESITHVELFHWLVEDGAIVAKDTEIAELESDKATLMLVAYESGKISFKAKEGDMLEVGSVACTIDTSIQPSAAASVSPEPGSTKATSDSVKAVVTEDSSKVVKSKETGETPEKDKLTVSAISSEPETKKSEAPDQSDLGKVKITPLAQKVMDKYELSVEDVINGLKRLKREDVEAVLNAKDNTEATSQPLTSGLKRQASRESKTERLSSLRRKLSERLVSVKNETAMLTTFNEVDMKPIMDIRKRNQAKFTDKYGIKLGIMSFFMKAASVALLEHPNVNSMLDGENLITFDYTDISVAVSAPKGLMVPVVRNVESLGLAEIEKAIADLAGKARSGKLSIPEMTGGTFTITNGGVFGSMMSTPLINPPQSAILGMHNIIERPVAIDGQVVIRPMMYVALSYDHRVIDGKDSVGFLLRIKELLENPTDILFGGSNSEKALLEL</sequence>
<comment type="pathway">
    <text evidence="3">Amino-acid degradation; L-lysine degradation via saccharopine pathway; glutaryl-CoA from L-lysine: step 6/6.</text>
</comment>
<feature type="compositionally biased region" description="Basic and acidic residues" evidence="11">
    <location>
        <begin position="109"/>
        <end position="128"/>
    </location>
</feature>
<dbReference type="EC" id="2.3.1.61" evidence="10"/>
<dbReference type="Pfam" id="PF00198">
    <property type="entry name" value="2-oxoacid_dh"/>
    <property type="match status" value="1"/>
</dbReference>
<comment type="similarity">
    <text evidence="4">Belongs to the 2-oxoacid dehydrogenase family.</text>
</comment>
<evidence type="ECO:0000256" key="5">
    <source>
        <dbReference type="ARBA" id="ARBA00022532"/>
    </source>
</evidence>
<dbReference type="InterPro" id="IPR001078">
    <property type="entry name" value="2-oxoacid_DH_actylTfrase"/>
</dbReference>
<dbReference type="HOGENOM" id="CLU_016733_0_0_10"/>
<keyword evidence="6 13" id="KW-0808">Transferase</keyword>
<dbReference type="PANTHER" id="PTHR43416">
    <property type="entry name" value="DIHYDROLIPOYLLYSINE-RESIDUE SUCCINYLTRANSFERASE COMPONENT OF 2-OXOGLUTARATE DEHYDROGENASE COMPLEX, MITOCHONDRIAL-RELATED"/>
    <property type="match status" value="1"/>
</dbReference>
<dbReference type="GO" id="GO:0006099">
    <property type="term" value="P:tricarboxylic acid cycle"/>
    <property type="evidence" value="ECO:0007669"/>
    <property type="project" value="UniProtKB-UniRule"/>
</dbReference>
<gene>
    <name evidence="13" type="ORF">ING2E5B_2415</name>
</gene>
<dbReference type="PROSITE" id="PS50968">
    <property type="entry name" value="BIOTINYL_LIPOYL"/>
    <property type="match status" value="1"/>
</dbReference>
<feature type="domain" description="Lipoyl-binding" evidence="12">
    <location>
        <begin position="3"/>
        <end position="77"/>
    </location>
</feature>
<dbReference type="SUPFAM" id="SSF51230">
    <property type="entry name" value="Single hybrid motif"/>
    <property type="match status" value="1"/>
</dbReference>
<name>A0A098C2J7_9BACT</name>
<evidence type="ECO:0000256" key="11">
    <source>
        <dbReference type="SAM" id="MobiDB-lite"/>
    </source>
</evidence>
<dbReference type="Pfam" id="PF00364">
    <property type="entry name" value="Biotin_lipoyl"/>
    <property type="match status" value="1"/>
</dbReference>
<dbReference type="CDD" id="cd06849">
    <property type="entry name" value="lipoyl_domain"/>
    <property type="match status" value="1"/>
</dbReference>
<evidence type="ECO:0000256" key="10">
    <source>
        <dbReference type="NCBIfam" id="TIGR01347"/>
    </source>
</evidence>
<evidence type="ECO:0000313" key="13">
    <source>
        <dbReference type="EMBL" id="CEA17140.1"/>
    </source>
</evidence>
<organism evidence="13 14">
    <name type="scientific">Fermentimonas caenicola</name>
    <dbReference type="NCBI Taxonomy" id="1562970"/>
    <lineage>
        <taxon>Bacteria</taxon>
        <taxon>Pseudomonadati</taxon>
        <taxon>Bacteroidota</taxon>
        <taxon>Bacteroidia</taxon>
        <taxon>Bacteroidales</taxon>
        <taxon>Dysgonomonadaceae</taxon>
        <taxon>Fermentimonas</taxon>
    </lineage>
</organism>
<dbReference type="AlphaFoldDB" id="A0A098C2J7"/>
<dbReference type="InterPro" id="IPR011053">
    <property type="entry name" value="Single_hybrid_motif"/>
</dbReference>
<dbReference type="STRING" id="1562970.ING2E5B_2415"/>
<dbReference type="InterPro" id="IPR050537">
    <property type="entry name" value="2-oxoacid_dehydrogenase"/>
</dbReference>
<evidence type="ECO:0000256" key="4">
    <source>
        <dbReference type="ARBA" id="ARBA00007317"/>
    </source>
</evidence>
<evidence type="ECO:0000313" key="14">
    <source>
        <dbReference type="Proteomes" id="UP000032417"/>
    </source>
</evidence>
<reference evidence="13 14" key="1">
    <citation type="submission" date="2014-08" db="EMBL/GenBank/DDBJ databases">
        <authorList>
            <person name="Wibberg D."/>
        </authorList>
    </citation>
    <scope>NUCLEOTIDE SEQUENCE [LARGE SCALE GENOMIC DNA]</scope>
    <source>
        <strain evidence="14">ING2-E5B</strain>
    </source>
</reference>
<dbReference type="Gene3D" id="3.30.559.10">
    <property type="entry name" value="Chloramphenicol acetyltransferase-like domain"/>
    <property type="match status" value="1"/>
</dbReference>
<evidence type="ECO:0000256" key="7">
    <source>
        <dbReference type="ARBA" id="ARBA00022823"/>
    </source>
</evidence>
<dbReference type="UniPathway" id="UPA00868">
    <property type="reaction ID" value="UER00840"/>
</dbReference>
<keyword evidence="14" id="KW-1185">Reference proteome</keyword>
<keyword evidence="7" id="KW-0450">Lipoyl</keyword>
<comment type="cofactor">
    <cofactor evidence="1">
        <name>(R)-lipoate</name>
        <dbReference type="ChEBI" id="CHEBI:83088"/>
    </cofactor>
</comment>
<dbReference type="NCBIfam" id="NF004309">
    <property type="entry name" value="PRK05704.1"/>
    <property type="match status" value="1"/>
</dbReference>
<dbReference type="PANTHER" id="PTHR43416:SF5">
    <property type="entry name" value="DIHYDROLIPOYLLYSINE-RESIDUE SUCCINYLTRANSFERASE COMPONENT OF 2-OXOGLUTARATE DEHYDROGENASE COMPLEX, MITOCHONDRIAL"/>
    <property type="match status" value="1"/>
</dbReference>
<feature type="compositionally biased region" description="Basic and acidic residues" evidence="11">
    <location>
        <begin position="210"/>
        <end position="221"/>
    </location>
</feature>
<dbReference type="GO" id="GO:0004149">
    <property type="term" value="F:dihydrolipoyllysine-residue succinyltransferase activity"/>
    <property type="evidence" value="ECO:0007669"/>
    <property type="project" value="UniProtKB-UniRule"/>
</dbReference>
<evidence type="ECO:0000259" key="12">
    <source>
        <dbReference type="PROSITE" id="PS50968"/>
    </source>
</evidence>
<dbReference type="InterPro" id="IPR003016">
    <property type="entry name" value="2-oxoA_DH_lipoyl-BS"/>
</dbReference>
<evidence type="ECO:0000256" key="1">
    <source>
        <dbReference type="ARBA" id="ARBA00001938"/>
    </source>
</evidence>
<feature type="region of interest" description="Disordered" evidence="11">
    <location>
        <begin position="191"/>
        <end position="221"/>
    </location>
</feature>
<dbReference type="NCBIfam" id="TIGR01347">
    <property type="entry name" value="sucB"/>
    <property type="match status" value="1"/>
</dbReference>
<evidence type="ECO:0000256" key="8">
    <source>
        <dbReference type="ARBA" id="ARBA00023315"/>
    </source>
</evidence>
<evidence type="ECO:0000256" key="3">
    <source>
        <dbReference type="ARBA" id="ARBA00005145"/>
    </source>
</evidence>
<dbReference type="FunFam" id="3.30.559.10:FF:000007">
    <property type="entry name" value="Dihydrolipoamide acetyltransferase component of pyruvate dehydrogenase complex"/>
    <property type="match status" value="1"/>
</dbReference>
<dbReference type="OrthoDB" id="9805770at2"/>
<dbReference type="PATRIC" id="fig|1562970.3.peg.2389"/>
<dbReference type="GO" id="GO:0045252">
    <property type="term" value="C:oxoglutarate dehydrogenase complex"/>
    <property type="evidence" value="ECO:0007669"/>
    <property type="project" value="UniProtKB-UniRule"/>
</dbReference>
<evidence type="ECO:0000256" key="9">
    <source>
        <dbReference type="ARBA" id="ARBA00052761"/>
    </source>
</evidence>
<dbReference type="EMBL" id="LN515532">
    <property type="protein sequence ID" value="CEA17140.1"/>
    <property type="molecule type" value="Genomic_DNA"/>
</dbReference>
<dbReference type="SUPFAM" id="SSF52777">
    <property type="entry name" value="CoA-dependent acyltransferases"/>
    <property type="match status" value="1"/>
</dbReference>
<dbReference type="Gene3D" id="2.40.50.100">
    <property type="match status" value="1"/>
</dbReference>
<dbReference type="GO" id="GO:0033512">
    <property type="term" value="P:L-lysine catabolic process to acetyl-CoA via saccharopine"/>
    <property type="evidence" value="ECO:0007669"/>
    <property type="project" value="UniProtKB-UniPathway"/>
</dbReference>
<keyword evidence="8" id="KW-0012">Acyltransferase</keyword>
<feature type="region of interest" description="Disordered" evidence="11">
    <location>
        <begin position="82"/>
        <end position="152"/>
    </location>
</feature>
<dbReference type="KEGG" id="pbt:ING2E5B_2415"/>
<dbReference type="Proteomes" id="UP000032417">
    <property type="component" value="Chromosome 1"/>
</dbReference>
<accession>A0A098C2J7</accession>
<comment type="catalytic activity">
    <reaction evidence="9">
        <text>N(6)-[(R)-dihydrolipoyl]-L-lysyl-[protein] + succinyl-CoA = N(6)-[(R)-S(8)-succinyldihydrolipoyl]-L-lysyl-[protein] + CoA</text>
        <dbReference type="Rhea" id="RHEA:15213"/>
        <dbReference type="Rhea" id="RHEA-COMP:10475"/>
        <dbReference type="Rhea" id="RHEA-COMP:20092"/>
        <dbReference type="ChEBI" id="CHEBI:57287"/>
        <dbReference type="ChEBI" id="CHEBI:57292"/>
        <dbReference type="ChEBI" id="CHEBI:83100"/>
        <dbReference type="ChEBI" id="CHEBI:83120"/>
        <dbReference type="EC" id="2.3.1.61"/>
    </reaction>
</comment>
<proteinExistence type="inferred from homology"/>
<keyword evidence="5" id="KW-0816">Tricarboxylic acid cycle</keyword>
<dbReference type="PROSITE" id="PS00189">
    <property type="entry name" value="LIPOYL"/>
    <property type="match status" value="1"/>
</dbReference>
<dbReference type="InterPro" id="IPR023213">
    <property type="entry name" value="CAT-like_dom_sf"/>
</dbReference>
<dbReference type="InterPro" id="IPR006255">
    <property type="entry name" value="SucB"/>
</dbReference>
<evidence type="ECO:0000256" key="2">
    <source>
        <dbReference type="ARBA" id="ARBA00004052"/>
    </source>
</evidence>
<protein>
    <recommendedName>
        <fullName evidence="10">Dihydrolipoyllysine-residue succinyltransferase</fullName>
        <ecNumber evidence="10">2.3.1.61</ecNumber>
    </recommendedName>
</protein>
<dbReference type="InterPro" id="IPR000089">
    <property type="entry name" value="Biotin_lipoyl"/>
</dbReference>
<comment type="function">
    <text evidence="2">E2 component of the 2-oxoglutarate dehydrogenase (OGDH) complex which catalyzes the second step in the conversion of 2-oxoglutarate to succinyl-CoA and CO(2).</text>
</comment>